<dbReference type="GO" id="GO:0004252">
    <property type="term" value="F:serine-type endopeptidase activity"/>
    <property type="evidence" value="ECO:0007669"/>
    <property type="project" value="UniProtKB-UniRule"/>
</dbReference>
<evidence type="ECO:0000256" key="8">
    <source>
        <dbReference type="SAM" id="SignalP"/>
    </source>
</evidence>
<evidence type="ECO:0000313" key="11">
    <source>
        <dbReference type="Proteomes" id="UP000591131"/>
    </source>
</evidence>
<dbReference type="AlphaFoldDB" id="A0A7J6LQE6"/>
<dbReference type="Pfam" id="PF00082">
    <property type="entry name" value="Peptidase_S8"/>
    <property type="match status" value="1"/>
</dbReference>
<dbReference type="GO" id="GO:0006508">
    <property type="term" value="P:proteolysis"/>
    <property type="evidence" value="ECO:0007669"/>
    <property type="project" value="UniProtKB-KW"/>
</dbReference>
<dbReference type="PANTHER" id="PTHR43806:SF11">
    <property type="entry name" value="CEREVISIN-RELATED"/>
    <property type="match status" value="1"/>
</dbReference>
<comment type="catalytic activity">
    <reaction evidence="5">
        <text>Hydrolysis of proteins with broad specificity for peptide bonds, and a preference for a large uncharged residue in P1. Hydrolyzes peptide amides.</text>
        <dbReference type="EC" id="3.4.21.62"/>
    </reaction>
</comment>
<evidence type="ECO:0000256" key="6">
    <source>
        <dbReference type="ARBA" id="ARBA00023619"/>
    </source>
</evidence>
<dbReference type="PROSITE" id="PS00137">
    <property type="entry name" value="SUBTILASE_HIS"/>
    <property type="match status" value="1"/>
</dbReference>
<evidence type="ECO:0000256" key="4">
    <source>
        <dbReference type="ARBA" id="ARBA00022825"/>
    </source>
</evidence>
<feature type="active site" description="Charge relay system" evidence="7">
    <location>
        <position position="288"/>
    </location>
</feature>
<feature type="active site" description="Charge relay system" evidence="7">
    <location>
        <position position="116"/>
    </location>
</feature>
<reference evidence="10 11" key="1">
    <citation type="submission" date="2020-04" db="EMBL/GenBank/DDBJ databases">
        <title>Perkinsus chesapeaki whole genome sequence.</title>
        <authorList>
            <person name="Bogema D.R."/>
        </authorList>
    </citation>
    <scope>NUCLEOTIDE SEQUENCE [LARGE SCALE GENOMIC DNA]</scope>
    <source>
        <strain evidence="10">ATCC PRA-425</strain>
    </source>
</reference>
<dbReference type="InterPro" id="IPR015500">
    <property type="entry name" value="Peptidase_S8_subtilisin-rel"/>
</dbReference>
<protein>
    <recommendedName>
        <fullName evidence="6">subtilisin</fullName>
        <ecNumber evidence="6">3.4.21.62</ecNumber>
    </recommendedName>
</protein>
<evidence type="ECO:0000256" key="5">
    <source>
        <dbReference type="ARBA" id="ARBA00023529"/>
    </source>
</evidence>
<feature type="signal peptide" evidence="8">
    <location>
        <begin position="1"/>
        <end position="24"/>
    </location>
</feature>
<evidence type="ECO:0000259" key="9">
    <source>
        <dbReference type="Pfam" id="PF00082"/>
    </source>
</evidence>
<evidence type="ECO:0000256" key="7">
    <source>
        <dbReference type="PROSITE-ProRule" id="PRU01240"/>
    </source>
</evidence>
<keyword evidence="4 7" id="KW-0720">Serine protease</keyword>
<dbReference type="PANTHER" id="PTHR43806">
    <property type="entry name" value="PEPTIDASE S8"/>
    <property type="match status" value="1"/>
</dbReference>
<evidence type="ECO:0000313" key="10">
    <source>
        <dbReference type="EMBL" id="KAF4661519.1"/>
    </source>
</evidence>
<feature type="chain" id="PRO_5029605742" description="subtilisin" evidence="8">
    <location>
        <begin position="25"/>
        <end position="351"/>
    </location>
</feature>
<dbReference type="InterPro" id="IPR036852">
    <property type="entry name" value="Peptidase_S8/S53_dom_sf"/>
</dbReference>
<keyword evidence="3 7" id="KW-0378">Hydrolase</keyword>
<dbReference type="SUPFAM" id="SSF52743">
    <property type="entry name" value="Subtilisin-like"/>
    <property type="match status" value="1"/>
</dbReference>
<dbReference type="PROSITE" id="PS51892">
    <property type="entry name" value="SUBTILASE"/>
    <property type="match status" value="1"/>
</dbReference>
<accession>A0A7J6LQE6</accession>
<dbReference type="EMBL" id="JAAPAO010000375">
    <property type="protein sequence ID" value="KAF4661519.1"/>
    <property type="molecule type" value="Genomic_DNA"/>
</dbReference>
<feature type="active site" description="Charge relay system" evidence="7">
    <location>
        <position position="82"/>
    </location>
</feature>
<comment type="similarity">
    <text evidence="1 7">Belongs to the peptidase S8 family.</text>
</comment>
<keyword evidence="2 7" id="KW-0645">Protease</keyword>
<dbReference type="EC" id="3.4.21.62" evidence="6"/>
<sequence>MTISPDLPRLVLVTCLLWHFKVSGLHWKKGNVESIHQLTYPPNDPLFHRQIKLFEVLHINETWTEVRESELPRRDVIVTAVDTGVATQQPDLDGKLLKGKDASGAWRSSVEDVYDHGTGIAGIIAAGINNGIGIAGIADRVKIRPIRVVAHKENGVSAVQVERAWDMANGFKDSDVIVFAGGDAFTKDLSLMYKRVITKAVGQGSFVVIAADNSNDSGGPDEIILPCSMAHTIPGVVCVTATKTSEPTVLLTDASLLATFGVPATEVEIMTAERRGEAWMYSTAEGSSCATAIVGGIAALMQSFKKFKPDVIKEILLNATEGKVKTAKGVEMLWQDRPMCKRPLVYLLNAC</sequence>
<evidence type="ECO:0000256" key="1">
    <source>
        <dbReference type="ARBA" id="ARBA00011073"/>
    </source>
</evidence>
<dbReference type="OrthoDB" id="531541at2759"/>
<comment type="caution">
    <text evidence="10">The sequence shown here is derived from an EMBL/GenBank/DDBJ whole genome shotgun (WGS) entry which is preliminary data.</text>
</comment>
<dbReference type="InterPro" id="IPR050131">
    <property type="entry name" value="Peptidase_S8_subtilisin-like"/>
</dbReference>
<proteinExistence type="inferred from homology"/>
<gene>
    <name evidence="10" type="ORF">FOL47_006640</name>
</gene>
<evidence type="ECO:0000256" key="3">
    <source>
        <dbReference type="ARBA" id="ARBA00022801"/>
    </source>
</evidence>
<dbReference type="InterPro" id="IPR022398">
    <property type="entry name" value="Peptidase_S8_His-AS"/>
</dbReference>
<evidence type="ECO:0000256" key="2">
    <source>
        <dbReference type="ARBA" id="ARBA00022670"/>
    </source>
</evidence>
<organism evidence="10 11">
    <name type="scientific">Perkinsus chesapeaki</name>
    <name type="common">Clam parasite</name>
    <name type="synonym">Perkinsus andrewsi</name>
    <dbReference type="NCBI Taxonomy" id="330153"/>
    <lineage>
        <taxon>Eukaryota</taxon>
        <taxon>Sar</taxon>
        <taxon>Alveolata</taxon>
        <taxon>Perkinsozoa</taxon>
        <taxon>Perkinsea</taxon>
        <taxon>Perkinsida</taxon>
        <taxon>Perkinsidae</taxon>
        <taxon>Perkinsus</taxon>
    </lineage>
</organism>
<dbReference type="PRINTS" id="PR00723">
    <property type="entry name" value="SUBTILISIN"/>
</dbReference>
<dbReference type="Proteomes" id="UP000591131">
    <property type="component" value="Unassembled WGS sequence"/>
</dbReference>
<keyword evidence="11" id="KW-1185">Reference proteome</keyword>
<dbReference type="InterPro" id="IPR000209">
    <property type="entry name" value="Peptidase_S8/S53_dom"/>
</dbReference>
<feature type="domain" description="Peptidase S8/S53" evidence="9">
    <location>
        <begin position="74"/>
        <end position="320"/>
    </location>
</feature>
<keyword evidence="8" id="KW-0732">Signal</keyword>
<name>A0A7J6LQE6_PERCH</name>
<dbReference type="Gene3D" id="3.40.50.200">
    <property type="entry name" value="Peptidase S8/S53 domain"/>
    <property type="match status" value="1"/>
</dbReference>